<feature type="domain" description="TerD" evidence="3">
    <location>
        <begin position="24"/>
        <end position="157"/>
    </location>
</feature>
<feature type="region of interest" description="Disordered" evidence="2">
    <location>
        <begin position="237"/>
        <end position="315"/>
    </location>
</feature>
<keyword evidence="5" id="KW-1185">Reference proteome</keyword>
<proteinExistence type="inferred from homology"/>
<name>A0A917WDR8_9ACTN</name>
<organism evidence="4 5">
    <name type="scientific">Nakamurella endophytica</name>
    <dbReference type="NCBI Taxonomy" id="1748367"/>
    <lineage>
        <taxon>Bacteria</taxon>
        <taxon>Bacillati</taxon>
        <taxon>Actinomycetota</taxon>
        <taxon>Actinomycetes</taxon>
        <taxon>Nakamurellales</taxon>
        <taxon>Nakamurellaceae</taxon>
        <taxon>Nakamurella</taxon>
    </lineage>
</organism>
<comment type="caution">
    <text evidence="4">The sequence shown here is derived from an EMBL/GenBank/DDBJ whole genome shotgun (WGS) entry which is preliminary data.</text>
</comment>
<evidence type="ECO:0000259" key="3">
    <source>
        <dbReference type="Pfam" id="PF02342"/>
    </source>
</evidence>
<feature type="compositionally biased region" description="Pro residues" evidence="2">
    <location>
        <begin position="254"/>
        <end position="280"/>
    </location>
</feature>
<dbReference type="Proteomes" id="UP000655208">
    <property type="component" value="Unassembled WGS sequence"/>
</dbReference>
<sequence>MAELSRGANAPLAGGRLELAVAGARQGAVDLLAFQLGSDRRVRSDADMVFFNQPASPEGAVRLTAPDRMTVDTGAVPPDVETLAVAVSLDDAVPGSLAGVAGLGVTVSGADGHRAPAVGLTTERAAVLVEIYRRAGAWKIRNVSAGWAAGLAALAREHGVEVDEPAPAASTPARTAPAVRDELPPPVLPAPAGYAGGTAAAAYPGVAPSAGYPGGTAPAGYPGGTAPAGYPGAPAPAGYPGAAPQGRPAAGRPPAAPPPATPGGFPPPGGSLPPAVPPVPTGALPAPGGFPPPGGDLPPPVAGPVPRDVGGWPPP</sequence>
<dbReference type="AlphaFoldDB" id="A0A917WDR8"/>
<feature type="compositionally biased region" description="Low complexity" evidence="2">
    <location>
        <begin position="237"/>
        <end position="253"/>
    </location>
</feature>
<feature type="compositionally biased region" description="Pro residues" evidence="2">
    <location>
        <begin position="288"/>
        <end position="303"/>
    </location>
</feature>
<feature type="region of interest" description="Disordered" evidence="2">
    <location>
        <begin position="163"/>
        <end position="184"/>
    </location>
</feature>
<protein>
    <recommendedName>
        <fullName evidence="3">TerD domain-containing protein</fullName>
    </recommendedName>
</protein>
<reference evidence="4" key="2">
    <citation type="submission" date="2020-09" db="EMBL/GenBank/DDBJ databases">
        <authorList>
            <person name="Sun Q."/>
            <person name="Zhou Y."/>
        </authorList>
    </citation>
    <scope>NUCLEOTIDE SEQUENCE</scope>
    <source>
        <strain evidence="4">CGMCC 4.7308</strain>
    </source>
</reference>
<evidence type="ECO:0000256" key="1">
    <source>
        <dbReference type="ARBA" id="ARBA00008775"/>
    </source>
</evidence>
<dbReference type="PANTHER" id="PTHR32097">
    <property type="entry name" value="CAMP-BINDING PROTEIN 1-RELATED"/>
    <property type="match status" value="1"/>
</dbReference>
<dbReference type="Pfam" id="PF02342">
    <property type="entry name" value="TerD"/>
    <property type="match status" value="1"/>
</dbReference>
<dbReference type="InterPro" id="IPR003325">
    <property type="entry name" value="TerD"/>
</dbReference>
<evidence type="ECO:0000313" key="4">
    <source>
        <dbReference type="EMBL" id="GGL96038.1"/>
    </source>
</evidence>
<gene>
    <name evidence="4" type="ORF">GCM10011594_14680</name>
</gene>
<evidence type="ECO:0000313" key="5">
    <source>
        <dbReference type="Proteomes" id="UP000655208"/>
    </source>
</evidence>
<dbReference type="InterPro" id="IPR051324">
    <property type="entry name" value="Stress/Tellurium_Resist"/>
</dbReference>
<evidence type="ECO:0000256" key="2">
    <source>
        <dbReference type="SAM" id="MobiDB-lite"/>
    </source>
</evidence>
<dbReference type="Gene3D" id="2.60.60.30">
    <property type="entry name" value="sav2460 like domains"/>
    <property type="match status" value="1"/>
</dbReference>
<dbReference type="RefSeq" id="WP_268237985.1">
    <property type="nucleotide sequence ID" value="NZ_BMNA01000003.1"/>
</dbReference>
<dbReference type="PANTHER" id="PTHR32097:SF4">
    <property type="entry name" value="GENERAL STRESS PROTEIN 16U"/>
    <property type="match status" value="1"/>
</dbReference>
<feature type="compositionally biased region" description="Low complexity" evidence="2">
    <location>
        <begin position="304"/>
        <end position="315"/>
    </location>
</feature>
<dbReference type="EMBL" id="BMNA01000003">
    <property type="protein sequence ID" value="GGL96038.1"/>
    <property type="molecule type" value="Genomic_DNA"/>
</dbReference>
<accession>A0A917WDR8</accession>
<reference evidence="4" key="1">
    <citation type="journal article" date="2014" name="Int. J. Syst. Evol. Microbiol.">
        <title>Complete genome sequence of Corynebacterium casei LMG S-19264T (=DSM 44701T), isolated from a smear-ripened cheese.</title>
        <authorList>
            <consortium name="US DOE Joint Genome Institute (JGI-PGF)"/>
            <person name="Walter F."/>
            <person name="Albersmeier A."/>
            <person name="Kalinowski J."/>
            <person name="Ruckert C."/>
        </authorList>
    </citation>
    <scope>NUCLEOTIDE SEQUENCE</scope>
    <source>
        <strain evidence="4">CGMCC 4.7308</strain>
    </source>
</reference>
<comment type="similarity">
    <text evidence="1">Belongs to the CAPAB/TerDEXZ family.</text>
</comment>
<dbReference type="CDD" id="cd06974">
    <property type="entry name" value="TerD_like"/>
    <property type="match status" value="1"/>
</dbReference>
<feature type="compositionally biased region" description="Low complexity" evidence="2">
    <location>
        <begin position="165"/>
        <end position="178"/>
    </location>
</feature>